<sequence>MRFYYLSADLGRTKKYAIGMSIGEYPIQQINCSSCGEDWTKELIFTNESDHNIKIALSNSNFPDFLSYEIFSTFINTKVKELLIKNNMTNFLLKNVVIKASTDLTDLEKKRLRNDNYTSAELKRISDSPIEYYHLFVKGKAKLDLNKSELITDVCTECGSIHIRTTGDNPIDSGRAKYLDLEGWDGSDLFKVDIYPSRIFCTEKFYNLYNENKLTGLFFDEVFVG</sequence>
<reference evidence="1" key="1">
    <citation type="submission" date="2022-01" db="EMBL/GenBank/DDBJ databases">
        <authorList>
            <person name="Criscuolo A."/>
        </authorList>
    </citation>
    <scope>NUCLEOTIDE SEQUENCE</scope>
    <source>
        <strain evidence="1">CIP111891</strain>
    </source>
</reference>
<evidence type="ECO:0000313" key="2">
    <source>
        <dbReference type="Proteomes" id="UP000838821"/>
    </source>
</evidence>
<comment type="caution">
    <text evidence="1">The sequence shown here is derived from an EMBL/GenBank/DDBJ whole genome shotgun (WGS) entry which is preliminary data.</text>
</comment>
<protein>
    <recommendedName>
        <fullName evidence="3">GIY-YIG nuclease family protein</fullName>
    </recommendedName>
</protein>
<evidence type="ECO:0008006" key="3">
    <source>
        <dbReference type="Google" id="ProtNLM"/>
    </source>
</evidence>
<organism evidence="1 2">
    <name type="scientific">Paenibacillus allorhizoplanae</name>
    <dbReference type="NCBI Taxonomy" id="2905648"/>
    <lineage>
        <taxon>Bacteria</taxon>
        <taxon>Bacillati</taxon>
        <taxon>Bacillota</taxon>
        <taxon>Bacilli</taxon>
        <taxon>Bacillales</taxon>
        <taxon>Paenibacillaceae</taxon>
        <taxon>Paenibacillus</taxon>
    </lineage>
</organism>
<evidence type="ECO:0000313" key="1">
    <source>
        <dbReference type="EMBL" id="CAH1232459.1"/>
    </source>
</evidence>
<dbReference type="EMBL" id="CAKMMW010000050">
    <property type="protein sequence ID" value="CAH1232459.1"/>
    <property type="molecule type" value="Genomic_DNA"/>
</dbReference>
<gene>
    <name evidence="1" type="ORF">PAECIP111891_07011</name>
</gene>
<dbReference type="Proteomes" id="UP000838821">
    <property type="component" value="Unassembled WGS sequence"/>
</dbReference>
<dbReference type="RefSeq" id="WP_236293502.1">
    <property type="nucleotide sequence ID" value="NZ_CAKMMW010000050.1"/>
</dbReference>
<keyword evidence="2" id="KW-1185">Reference proteome</keyword>
<accession>A0ABN8HBE1</accession>
<name>A0ABN8HBE1_9BACL</name>
<proteinExistence type="predicted"/>